<dbReference type="InterPro" id="IPR001387">
    <property type="entry name" value="Cro/C1-type_HTH"/>
</dbReference>
<dbReference type="Pfam" id="PF01381">
    <property type="entry name" value="HTH_3"/>
    <property type="match status" value="1"/>
</dbReference>
<dbReference type="GO" id="GO:0003677">
    <property type="term" value="F:DNA binding"/>
    <property type="evidence" value="ECO:0007669"/>
    <property type="project" value="InterPro"/>
</dbReference>
<dbReference type="InterPro" id="IPR010982">
    <property type="entry name" value="Lambda_DNA-bd_dom_sf"/>
</dbReference>
<dbReference type="EMBL" id="AGIP01000004">
    <property type="protein sequence ID" value="EHB65231.1"/>
    <property type="molecule type" value="Genomic_DNA"/>
</dbReference>
<protein>
    <submittedName>
        <fullName evidence="2">Helix-turn-helix domain protein</fullName>
    </submittedName>
</protein>
<sequence length="70" mass="7733">MVFSEVIKKALETNGITPSELARKTGYSAQYIGDVLKGHRRWNETTLTKACDVLGLEIVIVQKPNADKVS</sequence>
<gene>
    <name evidence="2" type="ORF">PaelaDRAFT_2373</name>
</gene>
<accession>G4HEG2</accession>
<dbReference type="PROSITE" id="PS50943">
    <property type="entry name" value="HTH_CROC1"/>
    <property type="match status" value="1"/>
</dbReference>
<evidence type="ECO:0000313" key="2">
    <source>
        <dbReference type="EMBL" id="EHB65231.1"/>
    </source>
</evidence>
<dbReference type="Proteomes" id="UP000003891">
    <property type="component" value="Unassembled WGS sequence"/>
</dbReference>
<name>G4HEG2_9BACL</name>
<dbReference type="STRING" id="743719.PaelaDRAFT_2373"/>
<dbReference type="OrthoDB" id="1684794at2"/>
<organism evidence="2 3">
    <name type="scientific">Paenibacillus lactis 154</name>
    <dbReference type="NCBI Taxonomy" id="743719"/>
    <lineage>
        <taxon>Bacteria</taxon>
        <taxon>Bacillati</taxon>
        <taxon>Bacillota</taxon>
        <taxon>Bacilli</taxon>
        <taxon>Bacillales</taxon>
        <taxon>Paenibacillaceae</taxon>
        <taxon>Paenibacillus</taxon>
    </lineage>
</organism>
<reference evidence="2 3" key="1">
    <citation type="submission" date="2011-09" db="EMBL/GenBank/DDBJ databases">
        <title>The draft genome of Paenibacillus lactis 154.</title>
        <authorList>
            <consortium name="US DOE Joint Genome Institute (JGI-PGF)"/>
            <person name="Lucas S."/>
            <person name="Han J."/>
            <person name="Lapidus A."/>
            <person name="Cheng J.-F."/>
            <person name="Goodwin L."/>
            <person name="Pitluck S."/>
            <person name="Peters L."/>
            <person name="Land M.L."/>
            <person name="Hauser L."/>
            <person name="Siebers A."/>
            <person name="Thelen M."/>
            <person name="Hugenholtz P."/>
            <person name="Allgaier M."/>
            <person name="Woyke T.J."/>
        </authorList>
    </citation>
    <scope>NUCLEOTIDE SEQUENCE [LARGE SCALE GENOMIC DNA]</scope>
    <source>
        <strain evidence="2 3">154</strain>
    </source>
</reference>
<dbReference type="Gene3D" id="1.10.260.40">
    <property type="entry name" value="lambda repressor-like DNA-binding domains"/>
    <property type="match status" value="1"/>
</dbReference>
<evidence type="ECO:0000259" key="1">
    <source>
        <dbReference type="PROSITE" id="PS50943"/>
    </source>
</evidence>
<feature type="domain" description="HTH cro/C1-type" evidence="1">
    <location>
        <begin position="7"/>
        <end position="61"/>
    </location>
</feature>
<evidence type="ECO:0000313" key="3">
    <source>
        <dbReference type="Proteomes" id="UP000003891"/>
    </source>
</evidence>
<dbReference type="SMART" id="SM00530">
    <property type="entry name" value="HTH_XRE"/>
    <property type="match status" value="1"/>
</dbReference>
<proteinExistence type="predicted"/>
<dbReference type="eggNOG" id="ENOG502ZQ6U">
    <property type="taxonomic scope" value="Bacteria"/>
</dbReference>
<dbReference type="AlphaFoldDB" id="G4HEG2"/>
<dbReference type="SUPFAM" id="SSF47413">
    <property type="entry name" value="lambda repressor-like DNA-binding domains"/>
    <property type="match status" value="1"/>
</dbReference>
<dbReference type="CDD" id="cd00093">
    <property type="entry name" value="HTH_XRE"/>
    <property type="match status" value="1"/>
</dbReference>